<dbReference type="EMBL" id="JAWDGP010001977">
    <property type="protein sequence ID" value="KAK3786307.1"/>
    <property type="molecule type" value="Genomic_DNA"/>
</dbReference>
<gene>
    <name evidence="2" type="ORF">RRG08_057685</name>
</gene>
<feature type="compositionally biased region" description="Polar residues" evidence="1">
    <location>
        <begin position="104"/>
        <end position="117"/>
    </location>
</feature>
<protein>
    <submittedName>
        <fullName evidence="2">Uncharacterized protein</fullName>
    </submittedName>
</protein>
<evidence type="ECO:0000313" key="3">
    <source>
        <dbReference type="Proteomes" id="UP001283361"/>
    </source>
</evidence>
<keyword evidence="3" id="KW-1185">Reference proteome</keyword>
<evidence type="ECO:0000256" key="1">
    <source>
        <dbReference type="SAM" id="MobiDB-lite"/>
    </source>
</evidence>
<dbReference type="Proteomes" id="UP001283361">
    <property type="component" value="Unassembled WGS sequence"/>
</dbReference>
<proteinExistence type="predicted"/>
<reference evidence="2" key="1">
    <citation type="journal article" date="2023" name="G3 (Bethesda)">
        <title>A reference genome for the long-term kleptoplast-retaining sea slug Elysia crispata morphotype clarki.</title>
        <authorList>
            <person name="Eastman K.E."/>
            <person name="Pendleton A.L."/>
            <person name="Shaikh M.A."/>
            <person name="Suttiyut T."/>
            <person name="Ogas R."/>
            <person name="Tomko P."/>
            <person name="Gavelis G."/>
            <person name="Widhalm J.R."/>
            <person name="Wisecaver J.H."/>
        </authorList>
    </citation>
    <scope>NUCLEOTIDE SEQUENCE</scope>
    <source>
        <strain evidence="2">ECLA1</strain>
    </source>
</reference>
<accession>A0AAE1AES8</accession>
<sequence>MMEMAADLKPDRTPVTRVEVCLVNDYQQQNPIDAVEAIIDDRLQTDPTPGLVNKACTDLKARKPSALFKPPVRHRAWVCPLSRLRVSSSSPDRQDVATVRVTLSRPQVSQTTATRQPRSAKRSSLGYRVSPGDQQASKLTIGSCRVTQPVRDGQREGDR</sequence>
<name>A0AAE1AES8_9GAST</name>
<comment type="caution">
    <text evidence="2">The sequence shown here is derived from an EMBL/GenBank/DDBJ whole genome shotgun (WGS) entry which is preliminary data.</text>
</comment>
<evidence type="ECO:0000313" key="2">
    <source>
        <dbReference type="EMBL" id="KAK3786307.1"/>
    </source>
</evidence>
<feature type="region of interest" description="Disordered" evidence="1">
    <location>
        <begin position="101"/>
        <end position="159"/>
    </location>
</feature>
<organism evidence="2 3">
    <name type="scientific">Elysia crispata</name>
    <name type="common">lettuce slug</name>
    <dbReference type="NCBI Taxonomy" id="231223"/>
    <lineage>
        <taxon>Eukaryota</taxon>
        <taxon>Metazoa</taxon>
        <taxon>Spiralia</taxon>
        <taxon>Lophotrochozoa</taxon>
        <taxon>Mollusca</taxon>
        <taxon>Gastropoda</taxon>
        <taxon>Heterobranchia</taxon>
        <taxon>Euthyneura</taxon>
        <taxon>Panpulmonata</taxon>
        <taxon>Sacoglossa</taxon>
        <taxon>Placobranchoidea</taxon>
        <taxon>Plakobranchidae</taxon>
        <taxon>Elysia</taxon>
    </lineage>
</organism>
<dbReference type="AlphaFoldDB" id="A0AAE1AES8"/>